<dbReference type="RefSeq" id="WP_109773701.1">
    <property type="nucleotide sequence ID" value="NZ_QGDQ01000007.1"/>
</dbReference>
<dbReference type="EMBL" id="QGDQ01000007">
    <property type="protein sequence ID" value="PWJ54376.1"/>
    <property type="molecule type" value="Genomic_DNA"/>
</dbReference>
<dbReference type="AlphaFoldDB" id="A0A316A8X9"/>
<dbReference type="PRINTS" id="PR00081">
    <property type="entry name" value="GDHRDH"/>
</dbReference>
<dbReference type="InterPro" id="IPR020904">
    <property type="entry name" value="Sc_DH/Rdtase_CS"/>
</dbReference>
<dbReference type="Pfam" id="PF13561">
    <property type="entry name" value="adh_short_C2"/>
    <property type="match status" value="1"/>
</dbReference>
<dbReference type="PRINTS" id="PR00080">
    <property type="entry name" value="SDRFAMILY"/>
</dbReference>
<name>A0A316A8X9_9ACTN</name>
<protein>
    <submittedName>
        <fullName evidence="4">3-oxoacyl-[acyl-carrier protein] reductase</fullName>
    </submittedName>
</protein>
<evidence type="ECO:0000256" key="1">
    <source>
        <dbReference type="ARBA" id="ARBA00006484"/>
    </source>
</evidence>
<evidence type="ECO:0000313" key="4">
    <source>
        <dbReference type="EMBL" id="PWJ54376.1"/>
    </source>
</evidence>
<reference evidence="4 5" key="1">
    <citation type="submission" date="2018-03" db="EMBL/GenBank/DDBJ databases">
        <title>Genomic Encyclopedia of Archaeal and Bacterial Type Strains, Phase II (KMG-II): from individual species to whole genera.</title>
        <authorList>
            <person name="Goeker M."/>
        </authorList>
    </citation>
    <scope>NUCLEOTIDE SEQUENCE [LARGE SCALE GENOMIC DNA]</scope>
    <source>
        <strain evidence="4 5">DSM 44889</strain>
    </source>
</reference>
<accession>A0A316A8X9</accession>
<dbReference type="OrthoDB" id="517007at2"/>
<keyword evidence="2" id="KW-0560">Oxidoreductase</keyword>
<feature type="region of interest" description="Disordered" evidence="3">
    <location>
        <begin position="1"/>
        <end position="27"/>
    </location>
</feature>
<dbReference type="PROSITE" id="PS00061">
    <property type="entry name" value="ADH_SHORT"/>
    <property type="match status" value="1"/>
</dbReference>
<evidence type="ECO:0000313" key="5">
    <source>
        <dbReference type="Proteomes" id="UP000245469"/>
    </source>
</evidence>
<dbReference type="Gene3D" id="3.40.50.720">
    <property type="entry name" value="NAD(P)-binding Rossmann-like Domain"/>
    <property type="match status" value="1"/>
</dbReference>
<dbReference type="PANTHER" id="PTHR42760">
    <property type="entry name" value="SHORT-CHAIN DEHYDROGENASES/REDUCTASES FAMILY MEMBER"/>
    <property type="match status" value="1"/>
</dbReference>
<comment type="caution">
    <text evidence="4">The sequence shown here is derived from an EMBL/GenBank/DDBJ whole genome shotgun (WGS) entry which is preliminary data.</text>
</comment>
<comment type="similarity">
    <text evidence="1">Belongs to the short-chain dehydrogenases/reductases (SDR) family.</text>
</comment>
<dbReference type="GO" id="GO:0016616">
    <property type="term" value="F:oxidoreductase activity, acting on the CH-OH group of donors, NAD or NADP as acceptor"/>
    <property type="evidence" value="ECO:0007669"/>
    <property type="project" value="TreeGrafter"/>
</dbReference>
<dbReference type="Proteomes" id="UP000245469">
    <property type="component" value="Unassembled WGS sequence"/>
</dbReference>
<dbReference type="SUPFAM" id="SSF51735">
    <property type="entry name" value="NAD(P)-binding Rossmann-fold domains"/>
    <property type="match status" value="1"/>
</dbReference>
<dbReference type="CDD" id="cd05233">
    <property type="entry name" value="SDR_c"/>
    <property type="match status" value="1"/>
</dbReference>
<evidence type="ECO:0000256" key="2">
    <source>
        <dbReference type="ARBA" id="ARBA00023002"/>
    </source>
</evidence>
<organism evidence="4 5">
    <name type="scientific">Quadrisphaera granulorum</name>
    <dbReference type="NCBI Taxonomy" id="317664"/>
    <lineage>
        <taxon>Bacteria</taxon>
        <taxon>Bacillati</taxon>
        <taxon>Actinomycetota</taxon>
        <taxon>Actinomycetes</taxon>
        <taxon>Kineosporiales</taxon>
        <taxon>Kineosporiaceae</taxon>
        <taxon>Quadrisphaera</taxon>
    </lineage>
</organism>
<keyword evidence="5" id="KW-1185">Reference proteome</keyword>
<dbReference type="InterPro" id="IPR002347">
    <property type="entry name" value="SDR_fam"/>
</dbReference>
<dbReference type="FunFam" id="3.40.50.720:FF:000084">
    <property type="entry name" value="Short-chain dehydrogenase reductase"/>
    <property type="match status" value="1"/>
</dbReference>
<gene>
    <name evidence="4" type="ORF">BXY45_10772</name>
</gene>
<dbReference type="InterPro" id="IPR036291">
    <property type="entry name" value="NAD(P)-bd_dom_sf"/>
</dbReference>
<evidence type="ECO:0000256" key="3">
    <source>
        <dbReference type="SAM" id="MobiDB-lite"/>
    </source>
</evidence>
<sequence length="252" mass="25814">MSRVDDDPGTTSPSAEGPRSSVVTGGGRGLGRAIAERLQRDGHRVAVLDVEVGAPLPGALLLPCDVTEPDAVMAAVAAVVDAHGGLDVLVNGAGLISPRTSYRESTKEELVRYLTTNAVSCALTVQAAHDHLVASGRGAVVNIASRTFFTGSPGQLGYVASKGAVLGITRVLARELGPQGVTVNAAVPGQVATPGTREHLSDADFNRTMAQQAIPRRGQPHDLAGLVSFLAGDDARMITGQTVVCDGGGLMH</sequence>
<proteinExistence type="inferred from homology"/>